<name>A0A8J5JAA8_HOMAM</name>
<protein>
    <submittedName>
        <fullName evidence="2">Uncharacterized protein</fullName>
    </submittedName>
</protein>
<dbReference type="AlphaFoldDB" id="A0A8J5JAA8"/>
<evidence type="ECO:0000313" key="2">
    <source>
        <dbReference type="EMBL" id="KAG7154605.1"/>
    </source>
</evidence>
<reference evidence="2" key="1">
    <citation type="journal article" date="2021" name="Sci. Adv.">
        <title>The American lobster genome reveals insights on longevity, neural, and immune adaptations.</title>
        <authorList>
            <person name="Polinski J.M."/>
            <person name="Zimin A.V."/>
            <person name="Clark K.F."/>
            <person name="Kohn A.B."/>
            <person name="Sadowski N."/>
            <person name="Timp W."/>
            <person name="Ptitsyn A."/>
            <person name="Khanna P."/>
            <person name="Romanova D.Y."/>
            <person name="Williams P."/>
            <person name="Greenwood S.J."/>
            <person name="Moroz L.L."/>
            <person name="Walt D.R."/>
            <person name="Bodnar A.G."/>
        </authorList>
    </citation>
    <scope>NUCLEOTIDE SEQUENCE</scope>
    <source>
        <strain evidence="2">GMGI-L3</strain>
    </source>
</reference>
<dbReference type="Proteomes" id="UP000747542">
    <property type="component" value="Unassembled WGS sequence"/>
</dbReference>
<comment type="caution">
    <text evidence="2">The sequence shown here is derived from an EMBL/GenBank/DDBJ whole genome shotgun (WGS) entry which is preliminary data.</text>
</comment>
<organism evidence="2 3">
    <name type="scientific">Homarus americanus</name>
    <name type="common">American lobster</name>
    <dbReference type="NCBI Taxonomy" id="6706"/>
    <lineage>
        <taxon>Eukaryota</taxon>
        <taxon>Metazoa</taxon>
        <taxon>Ecdysozoa</taxon>
        <taxon>Arthropoda</taxon>
        <taxon>Crustacea</taxon>
        <taxon>Multicrustacea</taxon>
        <taxon>Malacostraca</taxon>
        <taxon>Eumalacostraca</taxon>
        <taxon>Eucarida</taxon>
        <taxon>Decapoda</taxon>
        <taxon>Pleocyemata</taxon>
        <taxon>Astacidea</taxon>
        <taxon>Nephropoidea</taxon>
        <taxon>Nephropidae</taxon>
        <taxon>Homarus</taxon>
    </lineage>
</organism>
<sequence length="347" mass="39631">MSSLEKIPMTVEQRNSFFTFRVKREHSAYVKKWSTVCEGPPPSPPMYDELINAAANIMRKDLEYAEYQCNSFPLQLTQPHKDNTSMMVQNSDAVWVDESSNSSVCSFKAAQPPTAASPVLPTYTVNEEAAIPEIVMQESSSCFPINDMKRKLVETTNLENDMQESPCQVTARSSKRKKTTEAIYDESNIPETEEEEVSYKMPTAETKKKVAEAREKFYKRIQERQEREHEENMCYIREKREALRERRDALREERDALREKREAVHEWSALIQEIKETVHKVSIAAEATEKAMHKVSAAAEVKQWAMHKVSAAAELTEQTMHKLSGTSENASKAFTALHTLSPGTLEK</sequence>
<evidence type="ECO:0000256" key="1">
    <source>
        <dbReference type="SAM" id="MobiDB-lite"/>
    </source>
</evidence>
<accession>A0A8J5JAA8</accession>
<proteinExistence type="predicted"/>
<dbReference type="EMBL" id="JAHLQT010044109">
    <property type="protein sequence ID" value="KAG7154605.1"/>
    <property type="molecule type" value="Genomic_DNA"/>
</dbReference>
<keyword evidence="3" id="KW-1185">Reference proteome</keyword>
<feature type="region of interest" description="Disordered" evidence="1">
    <location>
        <begin position="161"/>
        <end position="180"/>
    </location>
</feature>
<evidence type="ECO:0000313" key="3">
    <source>
        <dbReference type="Proteomes" id="UP000747542"/>
    </source>
</evidence>
<gene>
    <name evidence="2" type="ORF">Hamer_G014951</name>
</gene>
<feature type="compositionally biased region" description="Polar residues" evidence="1">
    <location>
        <begin position="161"/>
        <end position="172"/>
    </location>
</feature>